<feature type="binding site" evidence="11">
    <location>
        <position position="42"/>
    </location>
    <ligand>
        <name>Mg(2+)</name>
        <dbReference type="ChEBI" id="CHEBI:18420"/>
    </ligand>
</feature>
<evidence type="ECO:0000313" key="16">
    <source>
        <dbReference type="Proteomes" id="UP000265816"/>
    </source>
</evidence>
<evidence type="ECO:0000256" key="9">
    <source>
        <dbReference type="ARBA" id="ARBA00022842"/>
    </source>
</evidence>
<dbReference type="SUPFAM" id="SSF81301">
    <property type="entry name" value="Nucleotidyltransferase"/>
    <property type="match status" value="1"/>
</dbReference>
<feature type="binding site" evidence="11">
    <location>
        <position position="163"/>
    </location>
    <ligand>
        <name>CTP</name>
        <dbReference type="ChEBI" id="CHEBI:37563"/>
    </ligand>
</feature>
<comment type="function">
    <text evidence="11">Catalyzes the addition and repair of the essential 3'-terminal CCA sequence in tRNAs without using a nucleic acid template. Adds these three nucleotides in the order of C, C, and A to the tRNA nucleotide-73, using CTP and ATP as substrates and producing inorganic pyrophosphate. tRNA 3'-terminal CCA addition is required both for tRNA processing and repair. Also involved in tRNA surveillance by mediating tandem CCA addition to generate a CCACCA at the 3' terminus of unstable tRNAs. While stable tRNAs receive only 3'-terminal CCA, unstable tRNAs are marked with CCACCA and rapidly degraded.</text>
</comment>
<evidence type="ECO:0000256" key="2">
    <source>
        <dbReference type="ARBA" id="ARBA00022679"/>
    </source>
</evidence>
<feature type="binding site" evidence="11">
    <location>
        <position position="160"/>
    </location>
    <ligand>
        <name>CTP</name>
        <dbReference type="ChEBI" id="CHEBI:37563"/>
    </ligand>
</feature>
<organism evidence="15 16">
    <name type="scientific">Mesobacillus zeae</name>
    <dbReference type="NCBI Taxonomy" id="1917180"/>
    <lineage>
        <taxon>Bacteria</taxon>
        <taxon>Bacillati</taxon>
        <taxon>Bacillota</taxon>
        <taxon>Bacilli</taxon>
        <taxon>Bacillales</taxon>
        <taxon>Bacillaceae</taxon>
        <taxon>Mesobacillus</taxon>
    </lineage>
</organism>
<evidence type="ECO:0000256" key="1">
    <source>
        <dbReference type="ARBA" id="ARBA00001946"/>
    </source>
</evidence>
<feature type="binding site" evidence="11">
    <location>
        <position position="154"/>
    </location>
    <ligand>
        <name>CTP</name>
        <dbReference type="ChEBI" id="CHEBI:37563"/>
    </ligand>
</feature>
<evidence type="ECO:0000256" key="6">
    <source>
        <dbReference type="ARBA" id="ARBA00022741"/>
    </source>
</evidence>
<dbReference type="Gene3D" id="3.30.460.10">
    <property type="entry name" value="Beta Polymerase, domain 2"/>
    <property type="match status" value="1"/>
</dbReference>
<feature type="domain" description="tRNA nucleotidyltransferase/poly(A) polymerase RNA and SrmB- binding" evidence="13">
    <location>
        <begin position="169"/>
        <end position="227"/>
    </location>
</feature>
<keyword evidence="2 11" id="KW-0808">Transferase</keyword>
<feature type="binding site" evidence="11">
    <location>
        <position position="111"/>
    </location>
    <ligand>
        <name>ATP</name>
        <dbReference type="ChEBI" id="CHEBI:30616"/>
    </ligand>
</feature>
<dbReference type="GO" id="GO:0000287">
    <property type="term" value="F:magnesium ion binding"/>
    <property type="evidence" value="ECO:0007669"/>
    <property type="project" value="UniProtKB-UniRule"/>
</dbReference>
<evidence type="ECO:0000259" key="14">
    <source>
        <dbReference type="Pfam" id="PF13735"/>
    </source>
</evidence>
<feature type="binding site" evidence="11">
    <location>
        <position position="30"/>
    </location>
    <ligand>
        <name>CTP</name>
        <dbReference type="ChEBI" id="CHEBI:37563"/>
    </ligand>
</feature>
<comment type="catalytic activity">
    <reaction evidence="11">
        <text>a tRNA precursor + 2 CTP + ATP = a tRNA with a 3' CCA end + 3 diphosphate</text>
        <dbReference type="Rhea" id="RHEA:14433"/>
        <dbReference type="Rhea" id="RHEA-COMP:10465"/>
        <dbReference type="Rhea" id="RHEA-COMP:10468"/>
        <dbReference type="ChEBI" id="CHEBI:30616"/>
        <dbReference type="ChEBI" id="CHEBI:33019"/>
        <dbReference type="ChEBI" id="CHEBI:37563"/>
        <dbReference type="ChEBI" id="CHEBI:74896"/>
        <dbReference type="ChEBI" id="CHEBI:83071"/>
        <dbReference type="EC" id="2.7.7.72"/>
    </reaction>
</comment>
<comment type="catalytic activity">
    <reaction evidence="11">
        <text>a tRNA with a 3' CCA end + 2 CTP + ATP = a tRNA with a 3' CCACCA end + 3 diphosphate</text>
        <dbReference type="Rhea" id="RHEA:76235"/>
        <dbReference type="Rhea" id="RHEA-COMP:10468"/>
        <dbReference type="Rhea" id="RHEA-COMP:18655"/>
        <dbReference type="ChEBI" id="CHEBI:30616"/>
        <dbReference type="ChEBI" id="CHEBI:33019"/>
        <dbReference type="ChEBI" id="CHEBI:37563"/>
        <dbReference type="ChEBI" id="CHEBI:83071"/>
        <dbReference type="ChEBI" id="CHEBI:195187"/>
    </reaction>
</comment>
<feature type="domain" description="CCA-adding enzyme C-terminal" evidence="14">
    <location>
        <begin position="247"/>
        <end position="391"/>
    </location>
</feature>
<feature type="binding site" evidence="11">
    <location>
        <position position="27"/>
    </location>
    <ligand>
        <name>ATP</name>
        <dbReference type="ChEBI" id="CHEBI:30616"/>
    </ligand>
</feature>
<dbReference type="NCBIfam" id="NF009814">
    <property type="entry name" value="PRK13299.1"/>
    <property type="match status" value="1"/>
</dbReference>
<evidence type="ECO:0000259" key="13">
    <source>
        <dbReference type="Pfam" id="PF12627"/>
    </source>
</evidence>
<dbReference type="Gene3D" id="1.20.58.560">
    <property type="match status" value="1"/>
</dbReference>
<dbReference type="Proteomes" id="UP000265816">
    <property type="component" value="Unassembled WGS sequence"/>
</dbReference>
<evidence type="ECO:0000256" key="4">
    <source>
        <dbReference type="ARBA" id="ARBA00022695"/>
    </source>
</evidence>
<feature type="binding site" evidence="11">
    <location>
        <position position="163"/>
    </location>
    <ligand>
        <name>ATP</name>
        <dbReference type="ChEBI" id="CHEBI:30616"/>
    </ligand>
</feature>
<keyword evidence="16" id="KW-1185">Reference proteome</keyword>
<dbReference type="Pfam" id="PF01743">
    <property type="entry name" value="PolyA_pol"/>
    <property type="match status" value="1"/>
</dbReference>
<feature type="binding site" evidence="11">
    <location>
        <position position="157"/>
    </location>
    <ligand>
        <name>ATP</name>
        <dbReference type="ChEBI" id="CHEBI:30616"/>
    </ligand>
</feature>
<dbReference type="InterPro" id="IPR032810">
    <property type="entry name" value="CCA-adding_enz_C"/>
</dbReference>
<dbReference type="GO" id="GO:0001680">
    <property type="term" value="P:tRNA 3'-terminal CCA addition"/>
    <property type="evidence" value="ECO:0007669"/>
    <property type="project" value="UniProtKB-UniRule"/>
</dbReference>
<keyword evidence="8 11" id="KW-0067">ATP-binding</keyword>
<dbReference type="Gene3D" id="1.10.246.80">
    <property type="match status" value="1"/>
</dbReference>
<comment type="subunit">
    <text evidence="11">Homodimer.</text>
</comment>
<feature type="binding site" evidence="11">
    <location>
        <position position="27"/>
    </location>
    <ligand>
        <name>CTP</name>
        <dbReference type="ChEBI" id="CHEBI:37563"/>
    </ligand>
</feature>
<keyword evidence="3 11" id="KW-0819">tRNA processing</keyword>
<evidence type="ECO:0000256" key="5">
    <source>
        <dbReference type="ARBA" id="ARBA00022723"/>
    </source>
</evidence>
<dbReference type="InterPro" id="IPR023068">
    <property type="entry name" value="CCA-adding_enz_firmicutes"/>
</dbReference>
<dbReference type="SUPFAM" id="SSF81891">
    <property type="entry name" value="Poly A polymerase C-terminal region-like"/>
    <property type="match status" value="1"/>
</dbReference>
<dbReference type="PANTHER" id="PTHR46173">
    <property type="entry name" value="CCA TRNA NUCLEOTIDYLTRANSFERASE 1, MITOCHONDRIAL"/>
    <property type="match status" value="1"/>
</dbReference>
<comment type="caution">
    <text evidence="15">The sequence shown here is derived from an EMBL/GenBank/DDBJ whole genome shotgun (WGS) entry which is preliminary data.</text>
</comment>
<keyword evidence="5 11" id="KW-0479">Metal-binding</keyword>
<dbReference type="Pfam" id="PF13735">
    <property type="entry name" value="tRNA_NucTran2_2"/>
    <property type="match status" value="1"/>
</dbReference>
<comment type="miscellaneous">
    <text evidence="11">A single active site specifically recognizes both ATP and CTP and is responsible for their addition.</text>
</comment>
<name>A0A398B0X4_9BACI</name>
<reference evidence="15 16" key="1">
    <citation type="submission" date="2018-08" db="EMBL/GenBank/DDBJ databases">
        <title>Bacillus jemisoniae sp. nov., Bacillus chryseoplanitiae sp. nov., Bacillus resnikiae sp. nov., and Bacillus frankliniae sp. nov., isolated from Viking spacecraft and associated surfaces.</title>
        <authorList>
            <person name="Seuylemezian A."/>
            <person name="Vaishampayan P."/>
        </authorList>
    </citation>
    <scope>NUCLEOTIDE SEQUENCE [LARGE SCALE GENOMIC DNA]</scope>
    <source>
        <strain evidence="15 16">JJ-247</strain>
    </source>
</reference>
<dbReference type="GO" id="GO:0004810">
    <property type="term" value="F:CCA tRNA nucleotidyltransferase activity"/>
    <property type="evidence" value="ECO:0007669"/>
    <property type="project" value="UniProtKB-UniRule"/>
</dbReference>
<dbReference type="GO" id="GO:0000049">
    <property type="term" value="F:tRNA binding"/>
    <property type="evidence" value="ECO:0007669"/>
    <property type="project" value="UniProtKB-UniRule"/>
</dbReference>
<dbReference type="GO" id="GO:0042245">
    <property type="term" value="P:RNA repair"/>
    <property type="evidence" value="ECO:0007669"/>
    <property type="project" value="UniProtKB-KW"/>
</dbReference>
<evidence type="ECO:0000256" key="11">
    <source>
        <dbReference type="HAMAP-Rule" id="MF_01263"/>
    </source>
</evidence>
<dbReference type="RefSeq" id="WP_119114349.1">
    <property type="nucleotide sequence ID" value="NZ_CBCSEO010000009.1"/>
</dbReference>
<keyword evidence="10 11" id="KW-0694">RNA-binding</keyword>
<comment type="cofactor">
    <cofactor evidence="1 11">
        <name>Mg(2+)</name>
        <dbReference type="ChEBI" id="CHEBI:18420"/>
    </cofactor>
</comment>
<evidence type="ECO:0000313" key="15">
    <source>
        <dbReference type="EMBL" id="RID82558.1"/>
    </source>
</evidence>
<sequence>MNNPFLKAVPLLEKIESSGFEAYFVGGSVRDTLLGREITDVDIATSAHPYELKAIFPKTADIGIEHGTIMVFFEGEPYEITTFRSETGYSDHRRPDKVNFIRSLREDLKRRDFTMNAMAMDRAGTIIDPFNGQQALSQKLIVTVGNPKERFGEDALRMLRGIRFVGQLGFTLEAGTLASLAELGPLLGKIATERKTAEFEKILKGPFRSEALTLLAKTGISRYLPGLAGYENSLLKLSRHTKASLSMEEIWVLLLRIIGKRDKDAEAFLREWKLPSRTIKTLLKVLRWLEFRLEHKWDQASIYQAGKEYALAAENVYESLTENNGEQGSIADIFEKLPIHNLTELAVSGGDLLAWSGKGPGPWVKDVLEKAEMQVIDGKLDNEKGKIREWLEHCNLI</sequence>
<feature type="binding site" evidence="11">
    <location>
        <position position="154"/>
    </location>
    <ligand>
        <name>ATP</name>
        <dbReference type="ChEBI" id="CHEBI:30616"/>
    </ligand>
</feature>
<keyword evidence="7 11" id="KW-0692">RNA repair</keyword>
<keyword evidence="9 11" id="KW-0460">Magnesium</keyword>
<dbReference type="Gene3D" id="1.10.110.30">
    <property type="match status" value="1"/>
</dbReference>
<gene>
    <name evidence="11" type="primary">cca</name>
    <name evidence="15" type="ORF">D1970_18555</name>
</gene>
<feature type="binding site" evidence="11">
    <location>
        <position position="160"/>
    </location>
    <ligand>
        <name>ATP</name>
        <dbReference type="ChEBI" id="CHEBI:30616"/>
    </ligand>
</feature>
<dbReference type="EC" id="2.7.7.72" evidence="11"/>
<feature type="binding site" evidence="11">
    <location>
        <position position="111"/>
    </location>
    <ligand>
        <name>CTP</name>
        <dbReference type="ChEBI" id="CHEBI:37563"/>
    </ligand>
</feature>
<proteinExistence type="inferred from homology"/>
<feature type="binding site" evidence="11">
    <location>
        <position position="30"/>
    </location>
    <ligand>
        <name>ATP</name>
        <dbReference type="ChEBI" id="CHEBI:30616"/>
    </ligand>
</feature>
<dbReference type="PANTHER" id="PTHR46173:SF1">
    <property type="entry name" value="CCA TRNA NUCLEOTIDYLTRANSFERASE 1, MITOCHONDRIAL"/>
    <property type="match status" value="1"/>
</dbReference>
<keyword evidence="6 11" id="KW-0547">Nucleotide-binding</keyword>
<feature type="binding site" evidence="11">
    <location>
        <position position="157"/>
    </location>
    <ligand>
        <name>CTP</name>
        <dbReference type="ChEBI" id="CHEBI:37563"/>
    </ligand>
</feature>
<evidence type="ECO:0000259" key="12">
    <source>
        <dbReference type="Pfam" id="PF01743"/>
    </source>
</evidence>
<dbReference type="GO" id="GO:0160016">
    <property type="term" value="F:CCACCA tRNA nucleotidyltransferase activity"/>
    <property type="evidence" value="ECO:0007669"/>
    <property type="project" value="RHEA"/>
</dbReference>
<evidence type="ECO:0000256" key="7">
    <source>
        <dbReference type="ARBA" id="ARBA00022800"/>
    </source>
</evidence>
<evidence type="ECO:0000256" key="10">
    <source>
        <dbReference type="ARBA" id="ARBA00022884"/>
    </source>
</evidence>
<dbReference type="InterPro" id="IPR032828">
    <property type="entry name" value="PolyA_RNA-bd"/>
</dbReference>
<dbReference type="InterPro" id="IPR050264">
    <property type="entry name" value="Bact_CCA-adding_enz_type3_sf"/>
</dbReference>
<accession>A0A398B0X4</accession>
<dbReference type="OrthoDB" id="9805698at2"/>
<keyword evidence="4 11" id="KW-0548">Nucleotidyltransferase</keyword>
<evidence type="ECO:0000256" key="3">
    <source>
        <dbReference type="ARBA" id="ARBA00022694"/>
    </source>
</evidence>
<protein>
    <recommendedName>
        <fullName evidence="11">CCA-adding enzyme</fullName>
        <ecNumber evidence="11">2.7.7.72</ecNumber>
    </recommendedName>
    <alternativeName>
        <fullName evidence="11">CCA tRNA nucleotidyltransferase</fullName>
    </alternativeName>
    <alternativeName>
        <fullName evidence="11">tRNA CCA-pyrophosphorylase</fullName>
    </alternativeName>
    <alternativeName>
        <fullName evidence="11">tRNA adenylyl-/cytidylyl- transferase</fullName>
    </alternativeName>
    <alternativeName>
        <fullName evidence="11">tRNA nucleotidyltransferase</fullName>
    </alternativeName>
    <alternativeName>
        <fullName evidence="11">tRNA-NT</fullName>
    </alternativeName>
</protein>
<dbReference type="Pfam" id="PF12627">
    <property type="entry name" value="PolyA_pol_RNAbd"/>
    <property type="match status" value="1"/>
</dbReference>
<evidence type="ECO:0000256" key="8">
    <source>
        <dbReference type="ARBA" id="ARBA00022840"/>
    </source>
</evidence>
<dbReference type="InterPro" id="IPR043519">
    <property type="entry name" value="NT_sf"/>
</dbReference>
<dbReference type="EMBL" id="QWVT01000036">
    <property type="protein sequence ID" value="RID82558.1"/>
    <property type="molecule type" value="Genomic_DNA"/>
</dbReference>
<dbReference type="InterPro" id="IPR002646">
    <property type="entry name" value="PolA_pol_head_dom"/>
</dbReference>
<comment type="similarity">
    <text evidence="11">Belongs to the tRNA nucleotidyltransferase/poly(A) polymerase family. Bacterial CCA-adding enzyme type 3 subfamily.</text>
</comment>
<dbReference type="GO" id="GO:0005524">
    <property type="term" value="F:ATP binding"/>
    <property type="evidence" value="ECO:0007669"/>
    <property type="project" value="UniProtKB-UniRule"/>
</dbReference>
<feature type="domain" description="Poly A polymerase head" evidence="12">
    <location>
        <begin position="22"/>
        <end position="141"/>
    </location>
</feature>
<dbReference type="CDD" id="cd05398">
    <property type="entry name" value="NT_ClassII-CCAase"/>
    <property type="match status" value="1"/>
</dbReference>
<feature type="binding site" evidence="11">
    <location>
        <position position="40"/>
    </location>
    <ligand>
        <name>Mg(2+)</name>
        <dbReference type="ChEBI" id="CHEBI:18420"/>
    </ligand>
</feature>
<dbReference type="HAMAP" id="MF_01263">
    <property type="entry name" value="CCA_bact_type3"/>
    <property type="match status" value="1"/>
</dbReference>
<dbReference type="AlphaFoldDB" id="A0A398B0X4"/>